<dbReference type="SMART" id="SM00028">
    <property type="entry name" value="TPR"/>
    <property type="match status" value="4"/>
</dbReference>
<feature type="domain" description="Membrane insertase YidC/Oxa/ALB C-terminal" evidence="10">
    <location>
        <begin position="145"/>
        <end position="336"/>
    </location>
</feature>
<dbReference type="InterPro" id="IPR028055">
    <property type="entry name" value="YidC/Oxa/ALB_C"/>
</dbReference>
<keyword evidence="4 9" id="KW-1133">Transmembrane helix</keyword>
<keyword evidence="12" id="KW-1185">Reference proteome</keyword>
<comment type="similarity">
    <text evidence="2">Belongs to the OXA1/ALB3/YidC (TC 2.A.9.2) family.</text>
</comment>
<comment type="similarity">
    <text evidence="7">Belongs to the OXA1/ALB3/YidC family.</text>
</comment>
<dbReference type="Pfam" id="PF02096">
    <property type="entry name" value="60KD_IMP"/>
    <property type="match status" value="1"/>
</dbReference>
<comment type="subcellular location">
    <subcellularLocation>
        <location evidence="1 7">Membrane</location>
        <topology evidence="1 7">Multi-pass membrane protein</topology>
    </subcellularLocation>
</comment>
<feature type="transmembrane region" description="Helical" evidence="9">
    <location>
        <begin position="145"/>
        <end position="166"/>
    </location>
</feature>
<dbReference type="AlphaFoldDB" id="A0A1Y1I7C7"/>
<dbReference type="EMBL" id="DF237266">
    <property type="protein sequence ID" value="GAQ86864.1"/>
    <property type="molecule type" value="Genomic_DNA"/>
</dbReference>
<accession>A0A1Y1I7C7</accession>
<dbReference type="GO" id="GO:0032977">
    <property type="term" value="F:membrane insertase activity"/>
    <property type="evidence" value="ECO:0000318"/>
    <property type="project" value="GO_Central"/>
</dbReference>
<feature type="repeat" description="TPR" evidence="6">
    <location>
        <begin position="445"/>
        <end position="478"/>
    </location>
</feature>
<evidence type="ECO:0000256" key="1">
    <source>
        <dbReference type="ARBA" id="ARBA00004141"/>
    </source>
</evidence>
<protein>
    <recommendedName>
        <fullName evidence="10">Membrane insertase YidC/Oxa/ALB C-terminal domain-containing protein</fullName>
    </recommendedName>
</protein>
<keyword evidence="5 9" id="KW-0472">Membrane</keyword>
<dbReference type="Gene3D" id="1.25.40.10">
    <property type="entry name" value="Tetratricopeptide repeat domain"/>
    <property type="match status" value="2"/>
</dbReference>
<dbReference type="PROSITE" id="PS50005">
    <property type="entry name" value="TPR"/>
    <property type="match status" value="1"/>
</dbReference>
<evidence type="ECO:0000256" key="4">
    <source>
        <dbReference type="ARBA" id="ARBA00022989"/>
    </source>
</evidence>
<evidence type="ECO:0000256" key="7">
    <source>
        <dbReference type="RuleBase" id="RU003945"/>
    </source>
</evidence>
<dbReference type="Proteomes" id="UP000054558">
    <property type="component" value="Unassembled WGS sequence"/>
</dbReference>
<dbReference type="PANTHER" id="PTHR12428:SF65">
    <property type="entry name" value="CYTOCHROME C OXIDASE ASSEMBLY PROTEIN COX18, MITOCHONDRIAL"/>
    <property type="match status" value="1"/>
</dbReference>
<proteinExistence type="inferred from homology"/>
<feature type="region of interest" description="Disordered" evidence="8">
    <location>
        <begin position="1"/>
        <end position="20"/>
    </location>
</feature>
<evidence type="ECO:0000313" key="11">
    <source>
        <dbReference type="EMBL" id="GAQ86864.1"/>
    </source>
</evidence>
<dbReference type="Pfam" id="PF14559">
    <property type="entry name" value="TPR_19"/>
    <property type="match status" value="1"/>
</dbReference>
<dbReference type="InterPro" id="IPR011990">
    <property type="entry name" value="TPR-like_helical_dom_sf"/>
</dbReference>
<evidence type="ECO:0000259" key="10">
    <source>
        <dbReference type="Pfam" id="PF02096"/>
    </source>
</evidence>
<dbReference type="OMA" id="FPEATVC"/>
<dbReference type="OrthoDB" id="2148490at2759"/>
<dbReference type="GO" id="GO:0005743">
    <property type="term" value="C:mitochondrial inner membrane"/>
    <property type="evidence" value="ECO:0000318"/>
    <property type="project" value="GO_Central"/>
</dbReference>
<gene>
    <name evidence="11" type="ORF">KFL_003170020</name>
</gene>
<keyword evidence="3 7" id="KW-0812">Transmembrane</keyword>
<dbReference type="InterPro" id="IPR019734">
    <property type="entry name" value="TPR_rpt"/>
</dbReference>
<reference evidence="11 12" key="1">
    <citation type="journal article" date="2014" name="Nat. Commun.">
        <title>Klebsormidium flaccidum genome reveals primary factors for plant terrestrial adaptation.</title>
        <authorList>
            <person name="Hori K."/>
            <person name="Maruyama F."/>
            <person name="Fujisawa T."/>
            <person name="Togashi T."/>
            <person name="Yamamoto N."/>
            <person name="Seo M."/>
            <person name="Sato S."/>
            <person name="Yamada T."/>
            <person name="Mori H."/>
            <person name="Tajima N."/>
            <person name="Moriyama T."/>
            <person name="Ikeuchi M."/>
            <person name="Watanabe M."/>
            <person name="Wada H."/>
            <person name="Kobayashi K."/>
            <person name="Saito M."/>
            <person name="Masuda T."/>
            <person name="Sasaki-Sekimoto Y."/>
            <person name="Mashiguchi K."/>
            <person name="Awai K."/>
            <person name="Shimojima M."/>
            <person name="Masuda S."/>
            <person name="Iwai M."/>
            <person name="Nobusawa T."/>
            <person name="Narise T."/>
            <person name="Kondo S."/>
            <person name="Saito H."/>
            <person name="Sato R."/>
            <person name="Murakawa M."/>
            <person name="Ihara Y."/>
            <person name="Oshima-Yamada Y."/>
            <person name="Ohtaka K."/>
            <person name="Satoh M."/>
            <person name="Sonobe K."/>
            <person name="Ishii M."/>
            <person name="Ohtani R."/>
            <person name="Kanamori-Sato M."/>
            <person name="Honoki R."/>
            <person name="Miyazaki D."/>
            <person name="Mochizuki H."/>
            <person name="Umetsu J."/>
            <person name="Higashi K."/>
            <person name="Shibata D."/>
            <person name="Kamiya Y."/>
            <person name="Sato N."/>
            <person name="Nakamura Y."/>
            <person name="Tabata S."/>
            <person name="Ida S."/>
            <person name="Kurokawa K."/>
            <person name="Ohta H."/>
        </authorList>
    </citation>
    <scope>NUCLEOTIDE SEQUENCE [LARGE SCALE GENOMIC DNA]</scope>
    <source>
        <strain evidence="11 12">NIES-2285</strain>
    </source>
</reference>
<sequence length="537" mass="57773">MMALRLGSPFTSDGRGGRARSYQTISASPFLPFGSDSRRFHSTPQQSSWFWPSKGGERLPPSSSDAPLLQDSDQTHSEGTFLDAERNVAEQLSDTTQGSLKALNQEALESAPTAAGWGVWKALAPVSGAIVVALDGVHSVTGLPWWSTIIVSTLLMRSVLLPLVAVQIRKTAQIGSLFSQVLKLGGPETPFLTQVQRFAAARQATKCPNPAWFLAVPAVQIPIFVSSMLALRQMTAEGHPGFDTGGMLWFTDLTLPAGLGLEAAIFPVAIVSLYLSNVQLAFGGIGPRSRFLKVYKFALQALAVPAFVGSFYLPQGLLLYWVTNNCCSLGQNLAVRSTAVRAALGLPPLPDRKPSGTEPEAVPVTDEMIAKMDVNELVQIAATCQAQRRPEEAIKFLKKALARSPEEASIFYALGKTHVGLRKWEEAAEYHGQAAGYAQDDELRGKALYGLGIAAFNQGKVPEAVAALREAAALRPDDLEGQLSLASVLSRNGDKAAALEVVRKAARLEPKLQKYIEELEEELRTQADAANAAEGRR</sequence>
<feature type="transmembrane region" description="Helical" evidence="9">
    <location>
        <begin position="211"/>
        <end position="233"/>
    </location>
</feature>
<feature type="transmembrane region" description="Helical" evidence="9">
    <location>
        <begin position="253"/>
        <end position="276"/>
    </location>
</feature>
<dbReference type="InterPro" id="IPR001708">
    <property type="entry name" value="YidC/ALB3/OXA1/COX18"/>
</dbReference>
<evidence type="ECO:0000313" key="12">
    <source>
        <dbReference type="Proteomes" id="UP000054558"/>
    </source>
</evidence>
<feature type="region of interest" description="Disordered" evidence="8">
    <location>
        <begin position="44"/>
        <end position="75"/>
    </location>
</feature>
<dbReference type="PANTHER" id="PTHR12428">
    <property type="entry name" value="OXA1"/>
    <property type="match status" value="1"/>
</dbReference>
<dbReference type="STRING" id="105231.A0A1Y1I7C7"/>
<evidence type="ECO:0000256" key="8">
    <source>
        <dbReference type="SAM" id="MobiDB-lite"/>
    </source>
</evidence>
<evidence type="ECO:0000256" key="9">
    <source>
        <dbReference type="SAM" id="Phobius"/>
    </source>
</evidence>
<evidence type="ECO:0000256" key="5">
    <source>
        <dbReference type="ARBA" id="ARBA00023136"/>
    </source>
</evidence>
<evidence type="ECO:0000256" key="2">
    <source>
        <dbReference type="ARBA" id="ARBA00010583"/>
    </source>
</evidence>
<name>A0A1Y1I7C7_KLENI</name>
<keyword evidence="6" id="KW-0802">TPR repeat</keyword>
<evidence type="ECO:0000256" key="6">
    <source>
        <dbReference type="PROSITE-ProRule" id="PRU00339"/>
    </source>
</evidence>
<evidence type="ECO:0000256" key="3">
    <source>
        <dbReference type="ARBA" id="ARBA00022692"/>
    </source>
</evidence>
<feature type="transmembrane region" description="Helical" evidence="9">
    <location>
        <begin position="297"/>
        <end position="322"/>
    </location>
</feature>
<organism evidence="11 12">
    <name type="scientific">Klebsormidium nitens</name>
    <name type="common">Green alga</name>
    <name type="synonym">Ulothrix nitens</name>
    <dbReference type="NCBI Taxonomy" id="105231"/>
    <lineage>
        <taxon>Eukaryota</taxon>
        <taxon>Viridiplantae</taxon>
        <taxon>Streptophyta</taxon>
        <taxon>Klebsormidiophyceae</taxon>
        <taxon>Klebsormidiales</taxon>
        <taxon>Klebsormidiaceae</taxon>
        <taxon>Klebsormidium</taxon>
    </lineage>
</organism>
<dbReference type="CDD" id="cd20069">
    <property type="entry name" value="5TM_Oxa1-like"/>
    <property type="match status" value="1"/>
</dbReference>
<dbReference type="SUPFAM" id="SSF48452">
    <property type="entry name" value="TPR-like"/>
    <property type="match status" value="1"/>
</dbReference>
<dbReference type="Pfam" id="PF13432">
    <property type="entry name" value="TPR_16"/>
    <property type="match status" value="1"/>
</dbReference>
<dbReference type="GO" id="GO:0032979">
    <property type="term" value="P:protein insertion into mitochondrial inner membrane from matrix"/>
    <property type="evidence" value="ECO:0000318"/>
    <property type="project" value="GO_Central"/>
</dbReference>